<sequence>MGSWSTDRNHVRDSFPSPNSTSATPCPSVPGSHAATNASMSPRYGSTTSGRPEMSTTTHLVTLHTDWITLGPGAGIVRFRLSPNSYLSASTVLSGLSEYTTCVLGSTVALIPERIVVPVPFHRIRSYRELLFYCLRITSPRPSRWKRRRHSPMVLLLPLSPCQVMVQPPHWLPKLSAWLPATRILPAFFGSGSNGADEDLPFFSSTRDFLTASRARSRYGVVDSAHGNDLVLNLCGKVVDEFCSPWRPKSEQMLVEQGHCLRHSVRYLPNTTAITT</sequence>
<gene>
    <name evidence="2" type="ORF">U9M48_010563</name>
</gene>
<evidence type="ECO:0000256" key="1">
    <source>
        <dbReference type="SAM" id="MobiDB-lite"/>
    </source>
</evidence>
<dbReference type="EMBL" id="CP144746">
    <property type="protein sequence ID" value="WVZ60557.1"/>
    <property type="molecule type" value="Genomic_DNA"/>
</dbReference>
<accession>A0AAQ3SV09</accession>
<name>A0AAQ3SV09_PASNO</name>
<feature type="compositionally biased region" description="Polar residues" evidence="1">
    <location>
        <begin position="34"/>
        <end position="55"/>
    </location>
</feature>
<evidence type="ECO:0000313" key="2">
    <source>
        <dbReference type="EMBL" id="WVZ60557.1"/>
    </source>
</evidence>
<feature type="region of interest" description="Disordered" evidence="1">
    <location>
        <begin position="1"/>
        <end position="55"/>
    </location>
</feature>
<keyword evidence="3" id="KW-1185">Reference proteome</keyword>
<protein>
    <submittedName>
        <fullName evidence="2">Uncharacterized protein</fullName>
    </submittedName>
</protein>
<dbReference type="AlphaFoldDB" id="A0AAQ3SV09"/>
<proteinExistence type="predicted"/>
<organism evidence="2 3">
    <name type="scientific">Paspalum notatum var. saurae</name>
    <dbReference type="NCBI Taxonomy" id="547442"/>
    <lineage>
        <taxon>Eukaryota</taxon>
        <taxon>Viridiplantae</taxon>
        <taxon>Streptophyta</taxon>
        <taxon>Embryophyta</taxon>
        <taxon>Tracheophyta</taxon>
        <taxon>Spermatophyta</taxon>
        <taxon>Magnoliopsida</taxon>
        <taxon>Liliopsida</taxon>
        <taxon>Poales</taxon>
        <taxon>Poaceae</taxon>
        <taxon>PACMAD clade</taxon>
        <taxon>Panicoideae</taxon>
        <taxon>Andropogonodae</taxon>
        <taxon>Paspaleae</taxon>
        <taxon>Paspalinae</taxon>
        <taxon>Paspalum</taxon>
    </lineage>
</organism>
<feature type="compositionally biased region" description="Polar residues" evidence="1">
    <location>
        <begin position="16"/>
        <end position="25"/>
    </location>
</feature>
<reference evidence="2 3" key="1">
    <citation type="submission" date="2024-02" db="EMBL/GenBank/DDBJ databases">
        <title>High-quality chromosome-scale genome assembly of Pensacola bahiagrass (Paspalum notatum Flugge var. saurae).</title>
        <authorList>
            <person name="Vega J.M."/>
            <person name="Podio M."/>
            <person name="Orjuela J."/>
            <person name="Siena L.A."/>
            <person name="Pessino S.C."/>
            <person name="Combes M.C."/>
            <person name="Mariac C."/>
            <person name="Albertini E."/>
            <person name="Pupilli F."/>
            <person name="Ortiz J.P.A."/>
            <person name="Leblanc O."/>
        </authorList>
    </citation>
    <scope>NUCLEOTIDE SEQUENCE [LARGE SCALE GENOMIC DNA]</scope>
    <source>
        <strain evidence="2">R1</strain>
        <tissue evidence="2">Leaf</tissue>
    </source>
</reference>
<dbReference type="Proteomes" id="UP001341281">
    <property type="component" value="Chromosome 02"/>
</dbReference>
<evidence type="ECO:0000313" key="3">
    <source>
        <dbReference type="Proteomes" id="UP001341281"/>
    </source>
</evidence>